<evidence type="ECO:0000313" key="3">
    <source>
        <dbReference type="Proteomes" id="UP001370490"/>
    </source>
</evidence>
<feature type="compositionally biased region" description="Acidic residues" evidence="1">
    <location>
        <begin position="101"/>
        <end position="113"/>
    </location>
</feature>
<sequence length="335" mass="39161">MCWDDYANIKFVELCEEEIRKGNRLGSYLSKDGWRNLQDNRYKKFRNNDLSLFWYQYDAIFSDIVATGYRVRAPSQTYSLNQSLKDGTDLVLDEINEGEEEYEVEDHDIEETDKSDNSQSDIQNIRGLDDTFTGDESLFPPTFNVKEKESASSGLWFYACDLFDKEEEQEIFFRQPNDELKLGVVENEEHIRQVEEDNLKWCILCQLTCNCIGAIDGSHIKAHLLRGEEIPYIGRKGWEGAAHENRILGEVIHNQNLNFLHPLEHKYYFVDASDGNKIGYLAPYKEKNIHYHLEDFHRTTRQLRQPRRIGNKHKSEAFTTPTSTSGLLYLPPKWP</sequence>
<keyword evidence="3" id="KW-1185">Reference proteome</keyword>
<evidence type="ECO:0000313" key="2">
    <source>
        <dbReference type="EMBL" id="KAK6923183.1"/>
    </source>
</evidence>
<proteinExistence type="predicted"/>
<feature type="region of interest" description="Disordered" evidence="1">
    <location>
        <begin position="101"/>
        <end position="122"/>
    </location>
</feature>
<reference evidence="2 3" key="1">
    <citation type="submission" date="2023-12" db="EMBL/GenBank/DDBJ databases">
        <title>A high-quality genome assembly for Dillenia turbinata (Dilleniales).</title>
        <authorList>
            <person name="Chanderbali A."/>
        </authorList>
    </citation>
    <scope>NUCLEOTIDE SEQUENCE [LARGE SCALE GENOMIC DNA]</scope>
    <source>
        <strain evidence="2">LSX21</strain>
        <tissue evidence="2">Leaf</tissue>
    </source>
</reference>
<evidence type="ECO:0000256" key="1">
    <source>
        <dbReference type="SAM" id="MobiDB-lite"/>
    </source>
</evidence>
<accession>A0AAN8UU22</accession>
<organism evidence="2 3">
    <name type="scientific">Dillenia turbinata</name>
    <dbReference type="NCBI Taxonomy" id="194707"/>
    <lineage>
        <taxon>Eukaryota</taxon>
        <taxon>Viridiplantae</taxon>
        <taxon>Streptophyta</taxon>
        <taxon>Embryophyta</taxon>
        <taxon>Tracheophyta</taxon>
        <taxon>Spermatophyta</taxon>
        <taxon>Magnoliopsida</taxon>
        <taxon>eudicotyledons</taxon>
        <taxon>Gunneridae</taxon>
        <taxon>Pentapetalae</taxon>
        <taxon>Dilleniales</taxon>
        <taxon>Dilleniaceae</taxon>
        <taxon>Dillenia</taxon>
    </lineage>
</organism>
<comment type="caution">
    <text evidence="2">The sequence shown here is derived from an EMBL/GenBank/DDBJ whole genome shotgun (WGS) entry which is preliminary data.</text>
</comment>
<dbReference type="EMBL" id="JBAMMX010000018">
    <property type="protein sequence ID" value="KAK6923183.1"/>
    <property type="molecule type" value="Genomic_DNA"/>
</dbReference>
<name>A0AAN8UU22_9MAGN</name>
<dbReference type="AlphaFoldDB" id="A0AAN8UU22"/>
<gene>
    <name evidence="2" type="ORF">RJ641_011487</name>
</gene>
<dbReference type="Proteomes" id="UP001370490">
    <property type="component" value="Unassembled WGS sequence"/>
</dbReference>
<protein>
    <submittedName>
        <fullName evidence="2">Uncharacterized protein</fullName>
    </submittedName>
</protein>